<dbReference type="EMBL" id="CM042011">
    <property type="protein sequence ID" value="KAI3768523.1"/>
    <property type="molecule type" value="Genomic_DNA"/>
</dbReference>
<dbReference type="Proteomes" id="UP001055811">
    <property type="component" value="Linkage Group LG03"/>
</dbReference>
<gene>
    <name evidence="1" type="ORF">L2E82_19271</name>
</gene>
<evidence type="ECO:0000313" key="1">
    <source>
        <dbReference type="EMBL" id="KAI3768523.1"/>
    </source>
</evidence>
<proteinExistence type="predicted"/>
<keyword evidence="2" id="KW-1185">Reference proteome</keyword>
<comment type="caution">
    <text evidence="1">The sequence shown here is derived from an EMBL/GenBank/DDBJ whole genome shotgun (WGS) entry which is preliminary data.</text>
</comment>
<organism evidence="1 2">
    <name type="scientific">Cichorium intybus</name>
    <name type="common">Chicory</name>
    <dbReference type="NCBI Taxonomy" id="13427"/>
    <lineage>
        <taxon>Eukaryota</taxon>
        <taxon>Viridiplantae</taxon>
        <taxon>Streptophyta</taxon>
        <taxon>Embryophyta</taxon>
        <taxon>Tracheophyta</taxon>
        <taxon>Spermatophyta</taxon>
        <taxon>Magnoliopsida</taxon>
        <taxon>eudicotyledons</taxon>
        <taxon>Gunneridae</taxon>
        <taxon>Pentapetalae</taxon>
        <taxon>asterids</taxon>
        <taxon>campanulids</taxon>
        <taxon>Asterales</taxon>
        <taxon>Asteraceae</taxon>
        <taxon>Cichorioideae</taxon>
        <taxon>Cichorieae</taxon>
        <taxon>Cichoriinae</taxon>
        <taxon>Cichorium</taxon>
    </lineage>
</organism>
<reference evidence="2" key="1">
    <citation type="journal article" date="2022" name="Mol. Ecol. Resour.">
        <title>The genomes of chicory, endive, great burdock and yacon provide insights into Asteraceae palaeo-polyploidization history and plant inulin production.</title>
        <authorList>
            <person name="Fan W."/>
            <person name="Wang S."/>
            <person name="Wang H."/>
            <person name="Wang A."/>
            <person name="Jiang F."/>
            <person name="Liu H."/>
            <person name="Zhao H."/>
            <person name="Xu D."/>
            <person name="Zhang Y."/>
        </authorList>
    </citation>
    <scope>NUCLEOTIDE SEQUENCE [LARGE SCALE GENOMIC DNA]</scope>
    <source>
        <strain evidence="2">cv. Punajuju</strain>
    </source>
</reference>
<name>A0ACB9FC85_CICIN</name>
<accession>A0ACB9FC85</accession>
<protein>
    <submittedName>
        <fullName evidence="1">Uncharacterized protein</fullName>
    </submittedName>
</protein>
<evidence type="ECO:0000313" key="2">
    <source>
        <dbReference type="Proteomes" id="UP001055811"/>
    </source>
</evidence>
<reference evidence="1 2" key="2">
    <citation type="journal article" date="2022" name="Mol. Ecol. Resour.">
        <title>The genomes of chicory, endive, great burdock and yacon provide insights into Asteraceae paleo-polyploidization history and plant inulin production.</title>
        <authorList>
            <person name="Fan W."/>
            <person name="Wang S."/>
            <person name="Wang H."/>
            <person name="Wang A."/>
            <person name="Jiang F."/>
            <person name="Liu H."/>
            <person name="Zhao H."/>
            <person name="Xu D."/>
            <person name="Zhang Y."/>
        </authorList>
    </citation>
    <scope>NUCLEOTIDE SEQUENCE [LARGE SCALE GENOMIC DNA]</scope>
    <source>
        <strain evidence="2">cv. Punajuju</strain>
        <tissue evidence="1">Leaves</tissue>
    </source>
</reference>
<sequence>MESLQLILFLVVVGFGLIVVLTQFLASGVSRGLIVGWICLVFSLCVFVAPLGVLINRSAPLKTMTLLSCGVSTGLGAAWNTANVQAGSTVAVFGPGAVGLAVVEGADQEEPPESSGLI</sequence>